<organism evidence="3 4">
    <name type="scientific">Alistipes indistinctus YIT 12060</name>
    <dbReference type="NCBI Taxonomy" id="742725"/>
    <lineage>
        <taxon>Bacteria</taxon>
        <taxon>Pseudomonadati</taxon>
        <taxon>Bacteroidota</taxon>
        <taxon>Bacteroidia</taxon>
        <taxon>Bacteroidales</taxon>
        <taxon>Rikenellaceae</taxon>
        <taxon>Alistipes</taxon>
    </lineage>
</organism>
<name>G5H7A6_9BACT</name>
<feature type="domain" description="Tetrapyrrole biosynthesis uroporphyrinogen III synthase" evidence="2">
    <location>
        <begin position="21"/>
        <end position="235"/>
    </location>
</feature>
<evidence type="ECO:0000259" key="2">
    <source>
        <dbReference type="Pfam" id="PF02602"/>
    </source>
</evidence>
<evidence type="ECO:0000313" key="3">
    <source>
        <dbReference type="EMBL" id="EHB92745.1"/>
    </source>
</evidence>
<dbReference type="RefSeq" id="WP_009133755.1">
    <property type="nucleotide sequence ID" value="NZ_CP102250.1"/>
</dbReference>
<dbReference type="HOGENOM" id="CLU_076006_0_0_10"/>
<reference evidence="3 4" key="1">
    <citation type="submission" date="2011-08" db="EMBL/GenBank/DDBJ databases">
        <title>The Genome Sequence of Alistipes indistinctus YIT 12060.</title>
        <authorList>
            <consortium name="The Broad Institute Genome Sequencing Platform"/>
            <person name="Earl A."/>
            <person name="Ward D."/>
            <person name="Feldgarden M."/>
            <person name="Gevers D."/>
            <person name="Morotomi M."/>
            <person name="Young S.K."/>
            <person name="Zeng Q."/>
            <person name="Gargeya S."/>
            <person name="Fitzgerald M."/>
            <person name="Haas B."/>
            <person name="Abouelleil A."/>
            <person name="Alvarado L."/>
            <person name="Arachchi H.M."/>
            <person name="Berlin A."/>
            <person name="Brown A."/>
            <person name="Chapman S.B."/>
            <person name="Chen Z."/>
            <person name="Dunbar C."/>
            <person name="Freedman E."/>
            <person name="Gearin G."/>
            <person name="Gellesch M."/>
            <person name="Goldberg J."/>
            <person name="Griggs A."/>
            <person name="Gujja S."/>
            <person name="Heiman D."/>
            <person name="Howarth C."/>
            <person name="Larson L."/>
            <person name="Lui A."/>
            <person name="MacDonald P.J.P."/>
            <person name="Montmayeur A."/>
            <person name="Murphy C."/>
            <person name="Neiman D."/>
            <person name="Pearson M."/>
            <person name="Priest M."/>
            <person name="Roberts A."/>
            <person name="Saif S."/>
            <person name="Shea T."/>
            <person name="Shenoy N."/>
            <person name="Sisk P."/>
            <person name="Stolte C."/>
            <person name="Sykes S."/>
            <person name="Wortman J."/>
            <person name="Nusbaum C."/>
            <person name="Birren B."/>
        </authorList>
    </citation>
    <scope>NUCLEOTIDE SEQUENCE [LARGE SCALE GENOMIC DNA]</scope>
    <source>
        <strain evidence="3 4">YIT 12060</strain>
    </source>
</reference>
<comment type="caution">
    <text evidence="3">The sequence shown here is derived from an EMBL/GenBank/DDBJ whole genome shotgun (WGS) entry which is preliminary data.</text>
</comment>
<dbReference type="eggNOG" id="COG1587">
    <property type="taxonomic scope" value="Bacteria"/>
</dbReference>
<dbReference type="CDD" id="cd06578">
    <property type="entry name" value="HemD"/>
    <property type="match status" value="1"/>
</dbReference>
<dbReference type="STRING" id="742725.HMPREF9450_00949"/>
<dbReference type="PATRIC" id="fig|742725.3.peg.1004"/>
<feature type="region of interest" description="Disordered" evidence="1">
    <location>
        <begin position="269"/>
        <end position="317"/>
    </location>
</feature>
<protein>
    <recommendedName>
        <fullName evidence="2">Tetrapyrrole biosynthesis uroporphyrinogen III synthase domain-containing protein</fullName>
    </recommendedName>
</protein>
<dbReference type="InterPro" id="IPR036108">
    <property type="entry name" value="4pyrrol_syn_uPrphyn_synt_sf"/>
</dbReference>
<dbReference type="GeneID" id="92816033"/>
<dbReference type="InterPro" id="IPR003754">
    <property type="entry name" value="4pyrrol_synth_uPrphyn_synth"/>
</dbReference>
<dbReference type="Gene3D" id="3.40.50.10090">
    <property type="match status" value="2"/>
</dbReference>
<evidence type="ECO:0000313" key="4">
    <source>
        <dbReference type="Proteomes" id="UP000006008"/>
    </source>
</evidence>
<gene>
    <name evidence="3" type="ORF">HMPREF9450_00949</name>
</gene>
<dbReference type="SUPFAM" id="SSF69618">
    <property type="entry name" value="HemD-like"/>
    <property type="match status" value="1"/>
</dbReference>
<evidence type="ECO:0000256" key="1">
    <source>
        <dbReference type="SAM" id="MobiDB-lite"/>
    </source>
</evidence>
<feature type="compositionally biased region" description="Low complexity" evidence="1">
    <location>
        <begin position="280"/>
        <end position="306"/>
    </location>
</feature>
<dbReference type="EMBL" id="ADLD01000009">
    <property type="protein sequence ID" value="EHB92745.1"/>
    <property type="molecule type" value="Genomic_DNA"/>
</dbReference>
<sequence>MKIKSILVSQPAPAAIEKSPYNEIISKHHLNVKFHPFIKVEGISLKEFRSQRIEILDHTAVIFTSRTTIDSFFRICEEARIAVPESMKYFCNTEAVALYLQKYIVYRKRKIFFADGAFANFMELLNKHKEEKYLLTVSEPHKPEMPLAMEKLRLTFDKVVLARTVSADLSGINVNDYDMLVFYSPSEIVSLVGTFPGINGHPKIATFGHGTTNTAIGEGLTVSVMAPSPEAPSMTRAIELYLKKINAGETVAPVVLDGQSPDRAYILAQEAKPAKRRPAPKTAAATTKNSTTKNSASASKAKTGTPVKKSASSTPSK</sequence>
<accession>G5H7A6</accession>
<dbReference type="Pfam" id="PF02602">
    <property type="entry name" value="HEM4"/>
    <property type="match status" value="1"/>
</dbReference>
<keyword evidence="4" id="KW-1185">Reference proteome</keyword>
<dbReference type="GO" id="GO:0033014">
    <property type="term" value="P:tetrapyrrole biosynthetic process"/>
    <property type="evidence" value="ECO:0007669"/>
    <property type="project" value="InterPro"/>
</dbReference>
<proteinExistence type="predicted"/>
<dbReference type="AlphaFoldDB" id="G5H7A6"/>
<dbReference type="GO" id="GO:0004852">
    <property type="term" value="F:uroporphyrinogen-III synthase activity"/>
    <property type="evidence" value="ECO:0007669"/>
    <property type="project" value="InterPro"/>
</dbReference>
<dbReference type="Proteomes" id="UP000006008">
    <property type="component" value="Unassembled WGS sequence"/>
</dbReference>
<dbReference type="OrthoDB" id="1149788at2"/>